<keyword evidence="5" id="KW-0808">Transferase</keyword>
<feature type="transmembrane region" description="Helical" evidence="3">
    <location>
        <begin position="300"/>
        <end position="320"/>
    </location>
</feature>
<evidence type="ECO:0000256" key="2">
    <source>
        <dbReference type="ARBA" id="ARBA00007400"/>
    </source>
</evidence>
<feature type="domain" description="Acyltransferase 3" evidence="4">
    <location>
        <begin position="10"/>
        <end position="345"/>
    </location>
</feature>
<proteinExistence type="inferred from homology"/>
<gene>
    <name evidence="5" type="ORF">EK386_12785</name>
</gene>
<feature type="transmembrane region" description="Helical" evidence="3">
    <location>
        <begin position="47"/>
        <end position="68"/>
    </location>
</feature>
<keyword evidence="5" id="KW-0012">Acyltransferase</keyword>
<feature type="transmembrane region" description="Helical" evidence="3">
    <location>
        <begin position="89"/>
        <end position="110"/>
    </location>
</feature>
<dbReference type="AlphaFoldDB" id="A0A3S0RIE6"/>
<dbReference type="Proteomes" id="UP000287910">
    <property type="component" value="Unassembled WGS sequence"/>
</dbReference>
<feature type="transmembrane region" description="Helical" evidence="3">
    <location>
        <begin position="149"/>
        <end position="167"/>
    </location>
</feature>
<reference evidence="5 6" key="1">
    <citation type="submission" date="2018-12" db="EMBL/GenBank/DDBJ databases">
        <title>Lysinibacillus antri sp. nov., isolated from a cave soil.</title>
        <authorList>
            <person name="Narsing Rao M.P."/>
            <person name="Zhang H."/>
            <person name="Dong Z.-Y."/>
            <person name="Niu X.-K."/>
            <person name="Zhang K."/>
            <person name="Fang B.-Z."/>
            <person name="Kang Y.-Q."/>
            <person name="Xiao M."/>
            <person name="Li W.-J."/>
        </authorList>
    </citation>
    <scope>NUCLEOTIDE SEQUENCE [LARGE SCALE GENOMIC DNA]</scope>
    <source>
        <strain evidence="5 6">SYSU K30002</strain>
    </source>
</reference>
<evidence type="ECO:0000313" key="6">
    <source>
        <dbReference type="Proteomes" id="UP000287910"/>
    </source>
</evidence>
<dbReference type="InterPro" id="IPR002656">
    <property type="entry name" value="Acyl_transf_3_dom"/>
</dbReference>
<feature type="transmembrane region" description="Helical" evidence="3">
    <location>
        <begin position="326"/>
        <end position="348"/>
    </location>
</feature>
<evidence type="ECO:0000256" key="3">
    <source>
        <dbReference type="SAM" id="Phobius"/>
    </source>
</evidence>
<organism evidence="5 6">
    <name type="scientific">Lysinibacillus antri</name>
    <dbReference type="NCBI Taxonomy" id="2498145"/>
    <lineage>
        <taxon>Bacteria</taxon>
        <taxon>Bacillati</taxon>
        <taxon>Bacillota</taxon>
        <taxon>Bacilli</taxon>
        <taxon>Bacillales</taxon>
        <taxon>Bacillaceae</taxon>
        <taxon>Lysinibacillus</taxon>
    </lineage>
</organism>
<dbReference type="Pfam" id="PF01757">
    <property type="entry name" value="Acyl_transf_3"/>
    <property type="match status" value="1"/>
</dbReference>
<evidence type="ECO:0000313" key="5">
    <source>
        <dbReference type="EMBL" id="RUL51079.1"/>
    </source>
</evidence>
<feature type="transmembrane region" description="Helical" evidence="3">
    <location>
        <begin position="235"/>
        <end position="256"/>
    </location>
</feature>
<keyword evidence="3" id="KW-1133">Transmembrane helix</keyword>
<comment type="subcellular location">
    <subcellularLocation>
        <location evidence="1">Membrane</location>
    </subcellularLocation>
</comment>
<keyword evidence="6" id="KW-1185">Reference proteome</keyword>
<protein>
    <submittedName>
        <fullName evidence="5">Acyltransferase</fullName>
    </submittedName>
</protein>
<name>A0A3S0RIE6_9BACI</name>
<dbReference type="InterPro" id="IPR050623">
    <property type="entry name" value="Glucan_succinyl_AcylTrfase"/>
</dbReference>
<comment type="caution">
    <text evidence="5">The sequence shown here is derived from an EMBL/GenBank/DDBJ whole genome shotgun (WGS) entry which is preliminary data.</text>
</comment>
<feature type="transmembrane region" description="Helical" evidence="3">
    <location>
        <begin position="204"/>
        <end position="223"/>
    </location>
</feature>
<dbReference type="PANTHER" id="PTHR36927">
    <property type="entry name" value="BLR4337 PROTEIN"/>
    <property type="match status" value="1"/>
</dbReference>
<comment type="similarity">
    <text evidence="2">Belongs to the acyltransferase 3 family.</text>
</comment>
<keyword evidence="3" id="KW-0472">Membrane</keyword>
<feature type="transmembrane region" description="Helical" evidence="3">
    <location>
        <begin position="262"/>
        <end position="288"/>
    </location>
</feature>
<dbReference type="PANTHER" id="PTHR36927:SF3">
    <property type="entry name" value="GLUCANS BIOSYNTHESIS PROTEIN C"/>
    <property type="match status" value="1"/>
</dbReference>
<dbReference type="EMBL" id="RYYR01000017">
    <property type="protein sequence ID" value="RUL51079.1"/>
    <property type="molecule type" value="Genomic_DNA"/>
</dbReference>
<keyword evidence="3" id="KW-0812">Transmembrane</keyword>
<dbReference type="RefSeq" id="WP_126659569.1">
    <property type="nucleotide sequence ID" value="NZ_RYYR01000017.1"/>
</dbReference>
<accession>A0A3S0RIE6</accession>
<feature type="transmembrane region" description="Helical" evidence="3">
    <location>
        <begin position="14"/>
        <end position="35"/>
    </location>
</feature>
<dbReference type="GO" id="GO:0016747">
    <property type="term" value="F:acyltransferase activity, transferring groups other than amino-acyl groups"/>
    <property type="evidence" value="ECO:0007669"/>
    <property type="project" value="InterPro"/>
</dbReference>
<feature type="transmembrane region" description="Helical" evidence="3">
    <location>
        <begin position="179"/>
        <end position="198"/>
    </location>
</feature>
<sequence length="366" mass="42344">MDVNKTVRQYDLDWIRVIATIGVFLYHCSMFFNPFPWHVKNNTIDTSGILVFSLFVGVWIMPIFFAISGMNTIHSLTKRSTFTFLKERFIRLGIPLVFGVFILSPPQVFIERITNHQFSGTFLQFLPTYFDGLYLDIGGNGNFAFSGLHLWYLLVLLVFSIVALPIFKLLPQVKKFSGFHFLLLPFILFLSGVINTLGLGGWDLVFYFIIFIYGYYFFSSATFKPALKSNYKKLVVIAIITSVIYIVWFMIGLPVAGSIQDYLFYGVKVIACWSWLCVIFSLAAKYLAFSNRFLTYSSEASMPFYVLHQPIIVFIGFLIHDLSWPILYKMIFLILSSFSIIMLIYHFVIRKINILRILFGLKGNYR</sequence>
<evidence type="ECO:0000256" key="1">
    <source>
        <dbReference type="ARBA" id="ARBA00004370"/>
    </source>
</evidence>
<evidence type="ECO:0000259" key="4">
    <source>
        <dbReference type="Pfam" id="PF01757"/>
    </source>
</evidence>